<sequence>MRTTTNGTDLYFCTYEWWIFHHNMWQAHRHWIETRPSKTHLGDRHIIQIAYLHEYILQDKYLNIQSLDRDDYLHHRHDIGIPTIGDTNLAIPQTRASFTKLACPPKKPSHTEFKKEYRNILTQPPPSVREEATPGTRASNTTINAERKKNSKSKKVVIGPPGPRGGVYTDALYANSRRRRKNIPTTTPSIFSHQASILTPTLFQLLTHLTEPGARQP</sequence>
<proteinExistence type="predicted"/>
<dbReference type="EMBL" id="MU839004">
    <property type="protein sequence ID" value="KAK1768765.1"/>
    <property type="molecule type" value="Genomic_DNA"/>
</dbReference>
<keyword evidence="3" id="KW-1185">Reference proteome</keyword>
<dbReference type="GeneID" id="85310664"/>
<protein>
    <submittedName>
        <fullName evidence="2">Uncharacterized protein</fullName>
    </submittedName>
</protein>
<gene>
    <name evidence="2" type="ORF">QBC33DRAFT_533618</name>
</gene>
<evidence type="ECO:0000313" key="2">
    <source>
        <dbReference type="EMBL" id="KAK1768765.1"/>
    </source>
</evidence>
<comment type="caution">
    <text evidence="2">The sequence shown here is derived from an EMBL/GenBank/DDBJ whole genome shotgun (WGS) entry which is preliminary data.</text>
</comment>
<feature type="region of interest" description="Disordered" evidence="1">
    <location>
        <begin position="123"/>
        <end position="169"/>
    </location>
</feature>
<accession>A0AAJ0FQ38</accession>
<organism evidence="2 3">
    <name type="scientific">Phialemonium atrogriseum</name>
    <dbReference type="NCBI Taxonomy" id="1093897"/>
    <lineage>
        <taxon>Eukaryota</taxon>
        <taxon>Fungi</taxon>
        <taxon>Dikarya</taxon>
        <taxon>Ascomycota</taxon>
        <taxon>Pezizomycotina</taxon>
        <taxon>Sordariomycetes</taxon>
        <taxon>Sordariomycetidae</taxon>
        <taxon>Cephalothecales</taxon>
        <taxon>Cephalothecaceae</taxon>
        <taxon>Phialemonium</taxon>
    </lineage>
</organism>
<dbReference type="Proteomes" id="UP001244011">
    <property type="component" value="Unassembled WGS sequence"/>
</dbReference>
<reference evidence="2" key="1">
    <citation type="submission" date="2023-06" db="EMBL/GenBank/DDBJ databases">
        <title>Genome-scale phylogeny and comparative genomics of the fungal order Sordariales.</title>
        <authorList>
            <consortium name="Lawrence Berkeley National Laboratory"/>
            <person name="Hensen N."/>
            <person name="Bonometti L."/>
            <person name="Westerberg I."/>
            <person name="Brannstrom I.O."/>
            <person name="Guillou S."/>
            <person name="Cros-Aarteil S."/>
            <person name="Calhoun S."/>
            <person name="Haridas S."/>
            <person name="Kuo A."/>
            <person name="Mondo S."/>
            <person name="Pangilinan J."/>
            <person name="Riley R."/>
            <person name="Labutti K."/>
            <person name="Andreopoulos B."/>
            <person name="Lipzen A."/>
            <person name="Chen C."/>
            <person name="Yanf M."/>
            <person name="Daum C."/>
            <person name="Ng V."/>
            <person name="Clum A."/>
            <person name="Steindorff A."/>
            <person name="Ohm R."/>
            <person name="Martin F."/>
            <person name="Silar P."/>
            <person name="Natvig D."/>
            <person name="Lalanne C."/>
            <person name="Gautier V."/>
            <person name="Ament-Velasquez S.L."/>
            <person name="Kruys A."/>
            <person name="Hutchinson M.I."/>
            <person name="Powell A.J."/>
            <person name="Barry K."/>
            <person name="Miller A.N."/>
            <person name="Grigoriev I.V."/>
            <person name="Debuchy R."/>
            <person name="Gladieux P."/>
            <person name="Thoren M.H."/>
            <person name="Johannesson H."/>
        </authorList>
    </citation>
    <scope>NUCLEOTIDE SEQUENCE</scope>
    <source>
        <strain evidence="2">8032-3</strain>
    </source>
</reference>
<name>A0AAJ0FQ38_9PEZI</name>
<dbReference type="RefSeq" id="XP_060284978.1">
    <property type="nucleotide sequence ID" value="XM_060427477.1"/>
</dbReference>
<evidence type="ECO:0000313" key="3">
    <source>
        <dbReference type="Proteomes" id="UP001244011"/>
    </source>
</evidence>
<dbReference type="AlphaFoldDB" id="A0AAJ0FQ38"/>
<evidence type="ECO:0000256" key="1">
    <source>
        <dbReference type="SAM" id="MobiDB-lite"/>
    </source>
</evidence>